<dbReference type="SUPFAM" id="SSF53649">
    <property type="entry name" value="Alkaline phosphatase-like"/>
    <property type="match status" value="1"/>
</dbReference>
<gene>
    <name evidence="13" type="ORF">J3A84_09775</name>
</gene>
<dbReference type="Proteomes" id="UP000664218">
    <property type="component" value="Unassembled WGS sequence"/>
</dbReference>
<feature type="active site" evidence="8">
    <location>
        <position position="304"/>
    </location>
</feature>
<feature type="binding site" evidence="10">
    <location>
        <position position="474"/>
    </location>
    <ligand>
        <name>Mn(2+)</name>
        <dbReference type="ChEBI" id="CHEBI:29035"/>
    </ligand>
</feature>
<comment type="caution">
    <text evidence="13">The sequence shown here is derived from an EMBL/GenBank/DDBJ whole genome shotgun (WGS) entry which is preliminary data.</text>
</comment>
<comment type="subcellular location">
    <subcellularLocation>
        <location evidence="1">Cell membrane</location>
        <topology evidence="1">Multi-pass membrane protein</topology>
    </subcellularLocation>
</comment>
<comment type="similarity">
    <text evidence="3">Belongs to the LTA synthase family.</text>
</comment>
<feature type="binding site" evidence="9">
    <location>
        <position position="417"/>
    </location>
    <ligand>
        <name>substrate</name>
    </ligand>
</feature>
<dbReference type="GO" id="GO:0005886">
    <property type="term" value="C:plasma membrane"/>
    <property type="evidence" value="ECO:0007669"/>
    <property type="project" value="UniProtKB-SubCell"/>
</dbReference>
<evidence type="ECO:0000256" key="3">
    <source>
        <dbReference type="ARBA" id="ARBA00009983"/>
    </source>
</evidence>
<protein>
    <submittedName>
        <fullName evidence="13">Sulfatase-like hydrolase/transferase</fullName>
    </submittedName>
</protein>
<feature type="domain" description="Sulfatase N-terminal" evidence="12">
    <location>
        <begin position="254"/>
        <end position="525"/>
    </location>
</feature>
<comment type="pathway">
    <text evidence="2">Cell wall biogenesis; lipoteichoic acid biosynthesis.</text>
</comment>
<dbReference type="PANTHER" id="PTHR47371:SF3">
    <property type="entry name" value="PHOSPHOGLYCEROL TRANSFERASE I"/>
    <property type="match status" value="1"/>
</dbReference>
<dbReference type="CDD" id="cd16015">
    <property type="entry name" value="LTA_synthase"/>
    <property type="match status" value="1"/>
</dbReference>
<dbReference type="GO" id="GO:0046872">
    <property type="term" value="F:metal ion binding"/>
    <property type="evidence" value="ECO:0007669"/>
    <property type="project" value="UniProtKB-KW"/>
</dbReference>
<proteinExistence type="inferred from homology"/>
<reference evidence="13" key="1">
    <citation type="submission" date="2021-03" db="EMBL/GenBank/DDBJ databases">
        <title>Proteiniclasticum marinus sp. nov., isolated from tidal flat sediment.</title>
        <authorList>
            <person name="Namirimu T."/>
            <person name="Yang J.-A."/>
            <person name="Yang S.-H."/>
            <person name="Kim Y.-J."/>
            <person name="Kwon K.K."/>
        </authorList>
    </citation>
    <scope>NUCLEOTIDE SEQUENCE</scope>
    <source>
        <strain evidence="13">SCR006</strain>
    </source>
</reference>
<dbReference type="Gene3D" id="3.30.1120.170">
    <property type="match status" value="1"/>
</dbReference>
<feature type="transmembrane region" description="Helical" evidence="11">
    <location>
        <begin position="161"/>
        <end position="180"/>
    </location>
</feature>
<evidence type="ECO:0000256" key="7">
    <source>
        <dbReference type="ARBA" id="ARBA00023136"/>
    </source>
</evidence>
<organism evidence="13 14">
    <name type="scientific">Proteiniclasticum aestuarii</name>
    <dbReference type="NCBI Taxonomy" id="2817862"/>
    <lineage>
        <taxon>Bacteria</taxon>
        <taxon>Bacillati</taxon>
        <taxon>Bacillota</taxon>
        <taxon>Clostridia</taxon>
        <taxon>Eubacteriales</taxon>
        <taxon>Clostridiaceae</taxon>
        <taxon>Proteiniclasticum</taxon>
    </lineage>
</organism>
<dbReference type="InterPro" id="IPR050448">
    <property type="entry name" value="OpgB/LTA_synthase_biosynth"/>
</dbReference>
<evidence type="ECO:0000313" key="14">
    <source>
        <dbReference type="Proteomes" id="UP000664218"/>
    </source>
</evidence>
<keyword evidence="4" id="KW-1003">Cell membrane</keyword>
<keyword evidence="7 11" id="KW-0472">Membrane</keyword>
<keyword evidence="6 11" id="KW-1133">Transmembrane helix</keyword>
<evidence type="ECO:0000259" key="12">
    <source>
        <dbReference type="Pfam" id="PF00884"/>
    </source>
</evidence>
<feature type="transmembrane region" description="Helical" evidence="11">
    <location>
        <begin position="41"/>
        <end position="62"/>
    </location>
</feature>
<dbReference type="InterPro" id="IPR017850">
    <property type="entry name" value="Alkaline_phosphatase_core_sf"/>
</dbReference>
<evidence type="ECO:0000256" key="2">
    <source>
        <dbReference type="ARBA" id="ARBA00004936"/>
    </source>
</evidence>
<name>A0A939KGA7_9CLOT</name>
<evidence type="ECO:0000256" key="1">
    <source>
        <dbReference type="ARBA" id="ARBA00004651"/>
    </source>
</evidence>
<keyword evidence="13" id="KW-0378">Hydrolase</keyword>
<dbReference type="EMBL" id="JAFNJU010000007">
    <property type="protein sequence ID" value="MBO1265317.1"/>
    <property type="molecule type" value="Genomic_DNA"/>
</dbReference>
<sequence>MDRMIKRLTKNKWTLPLILVVVLYLKSLFLLVTLYEASPRIFLMSLLSFAPISVIVSFSFLFEGRKKLIYLFLVNAFYSITFYADMTYFDGLNRLFSLYVLYLKNISPEFAASTGEYFMNLNFLVFTDLPFALYFVVKSKGIVKRETEAVKRNREATLKKISLFGTAFAMSFIVMLTQFFTVSKTAGIENYENHALMLSPVGNHMINMAAYVRDSVKRLSEEEVSEVDAWFNRNSTHFSIDQQYEDLKGILAGKNLIVVHFESLESFVLDYEFEGQEITPSINKLMENSISFPNVYEQIQEGVSSDSELMFNTGLYPAQKGSAFMSYGENTYFALPKLLQRSGYHTMAVHGDKDTFWNRDIVYPNIGIDDYIHEDLFEDKRYSGLGILDESLFKQSVKEIERTSKPYYSYVMTVTSHTPFTIEEEHRYLGVPGEDNDAGYLESIHYTDYHLGKFYEELEEKGELDNTAIIVFGDHEGIHKYHESALPENNKKVPFFIHIPGMEGMEVDTIGGQVDMLPTILYLLGAEEETYSDKVMGSNLLREGVGSVILSTGEVIGVPHDMDHLTEAPYISNLILTGDYFAVSDTDIDLDDIIEVVHSGERKKDTYLD</sequence>
<dbReference type="Gene3D" id="3.40.720.10">
    <property type="entry name" value="Alkaline Phosphatase, subunit A"/>
    <property type="match status" value="1"/>
</dbReference>
<dbReference type="AlphaFoldDB" id="A0A939KGA7"/>
<feature type="binding site" evidence="10">
    <location>
        <position position="262"/>
    </location>
    <ligand>
        <name>Mn(2+)</name>
        <dbReference type="ChEBI" id="CHEBI:29035"/>
    </ligand>
</feature>
<keyword evidence="9" id="KW-0464">Manganese</keyword>
<evidence type="ECO:0000256" key="9">
    <source>
        <dbReference type="PIRSR" id="PIRSR005091-2"/>
    </source>
</evidence>
<evidence type="ECO:0000256" key="11">
    <source>
        <dbReference type="SAM" id="Phobius"/>
    </source>
</evidence>
<accession>A0A939KGA7</accession>
<evidence type="ECO:0000256" key="4">
    <source>
        <dbReference type="ARBA" id="ARBA00022475"/>
    </source>
</evidence>
<evidence type="ECO:0000256" key="6">
    <source>
        <dbReference type="ARBA" id="ARBA00022989"/>
    </source>
</evidence>
<dbReference type="InterPro" id="IPR000917">
    <property type="entry name" value="Sulfatase_N"/>
</dbReference>
<feature type="transmembrane region" description="Helical" evidence="11">
    <location>
        <begin position="12"/>
        <end position="35"/>
    </location>
</feature>
<dbReference type="PIRSF" id="PIRSF005091">
    <property type="entry name" value="Mmb_sulf_HI1246"/>
    <property type="match status" value="1"/>
</dbReference>
<evidence type="ECO:0000256" key="5">
    <source>
        <dbReference type="ARBA" id="ARBA00022692"/>
    </source>
</evidence>
<keyword evidence="9" id="KW-0479">Metal-binding</keyword>
<dbReference type="PANTHER" id="PTHR47371">
    <property type="entry name" value="LIPOTEICHOIC ACID SYNTHASE"/>
    <property type="match status" value="1"/>
</dbReference>
<keyword evidence="14" id="KW-1185">Reference proteome</keyword>
<feature type="transmembrane region" description="Helical" evidence="11">
    <location>
        <begin position="117"/>
        <end position="137"/>
    </location>
</feature>
<dbReference type="InterPro" id="IPR012160">
    <property type="entry name" value="LtaS-like"/>
</dbReference>
<feature type="transmembrane region" description="Helical" evidence="11">
    <location>
        <begin position="69"/>
        <end position="89"/>
    </location>
</feature>
<evidence type="ECO:0000256" key="8">
    <source>
        <dbReference type="PIRSR" id="PIRSR005091-1"/>
    </source>
</evidence>
<evidence type="ECO:0000256" key="10">
    <source>
        <dbReference type="PIRSR" id="PIRSR005091-3"/>
    </source>
</evidence>
<dbReference type="Pfam" id="PF00884">
    <property type="entry name" value="Sulfatase"/>
    <property type="match status" value="1"/>
</dbReference>
<feature type="binding site" evidence="10">
    <location>
        <position position="475"/>
    </location>
    <ligand>
        <name>Mn(2+)</name>
        <dbReference type="ChEBI" id="CHEBI:29035"/>
    </ligand>
</feature>
<keyword evidence="5 11" id="KW-0812">Transmembrane</keyword>
<dbReference type="GO" id="GO:0016787">
    <property type="term" value="F:hydrolase activity"/>
    <property type="evidence" value="ECO:0007669"/>
    <property type="project" value="UniProtKB-KW"/>
</dbReference>
<dbReference type="RefSeq" id="WP_207599841.1">
    <property type="nucleotide sequence ID" value="NZ_JAFNJU010000007.1"/>
</dbReference>
<evidence type="ECO:0000313" key="13">
    <source>
        <dbReference type="EMBL" id="MBO1265317.1"/>
    </source>
</evidence>